<proteinExistence type="predicted"/>
<keyword evidence="1" id="KW-1133">Transmembrane helix</keyword>
<sequence length="86" mass="9434">MKKPVPTTAKNGMLYPIRTTHLYVSGTNVISTLGISAMRIMLSKGIHPRPSKKRSVVHNFEPIGARKGTYSMLISKMPTPPTAADR</sequence>
<dbReference type="AlphaFoldDB" id="A0A645B626"/>
<reference evidence="2" key="1">
    <citation type="submission" date="2019-08" db="EMBL/GenBank/DDBJ databases">
        <authorList>
            <person name="Kucharzyk K."/>
            <person name="Murdoch R.W."/>
            <person name="Higgins S."/>
            <person name="Loffler F."/>
        </authorList>
    </citation>
    <scope>NUCLEOTIDE SEQUENCE</scope>
</reference>
<name>A0A645B626_9ZZZZ</name>
<dbReference type="EMBL" id="VSSQ01016848">
    <property type="protein sequence ID" value="MPM58593.1"/>
    <property type="molecule type" value="Genomic_DNA"/>
</dbReference>
<feature type="transmembrane region" description="Helical" evidence="1">
    <location>
        <begin position="20"/>
        <end position="42"/>
    </location>
</feature>
<keyword evidence="1" id="KW-0472">Membrane</keyword>
<accession>A0A645B626</accession>
<gene>
    <name evidence="2" type="ORF">SDC9_105424</name>
</gene>
<protein>
    <submittedName>
        <fullName evidence="2">Uncharacterized protein</fullName>
    </submittedName>
</protein>
<evidence type="ECO:0000256" key="1">
    <source>
        <dbReference type="SAM" id="Phobius"/>
    </source>
</evidence>
<organism evidence="2">
    <name type="scientific">bioreactor metagenome</name>
    <dbReference type="NCBI Taxonomy" id="1076179"/>
    <lineage>
        <taxon>unclassified sequences</taxon>
        <taxon>metagenomes</taxon>
        <taxon>ecological metagenomes</taxon>
    </lineage>
</organism>
<keyword evidence="1" id="KW-0812">Transmembrane</keyword>
<evidence type="ECO:0000313" key="2">
    <source>
        <dbReference type="EMBL" id="MPM58593.1"/>
    </source>
</evidence>
<comment type="caution">
    <text evidence="2">The sequence shown here is derived from an EMBL/GenBank/DDBJ whole genome shotgun (WGS) entry which is preliminary data.</text>
</comment>